<dbReference type="InterPro" id="IPR038765">
    <property type="entry name" value="Papain-like_cys_pep_sf"/>
</dbReference>
<proteinExistence type="predicted"/>
<reference evidence="1" key="1">
    <citation type="journal article" date="2020" name="Nature">
        <title>Giant virus diversity and host interactions through global metagenomics.</title>
        <authorList>
            <person name="Schulz F."/>
            <person name="Roux S."/>
            <person name="Paez-Espino D."/>
            <person name="Jungbluth S."/>
            <person name="Walsh D.A."/>
            <person name="Denef V.J."/>
            <person name="McMahon K.D."/>
            <person name="Konstantinidis K.T."/>
            <person name="Eloe-Fadrosh E.A."/>
            <person name="Kyrpides N.C."/>
            <person name="Woyke T."/>
        </authorList>
    </citation>
    <scope>NUCLEOTIDE SEQUENCE</scope>
    <source>
        <strain evidence="1">GVMAG-S-1101169-75</strain>
    </source>
</reference>
<dbReference type="AlphaFoldDB" id="A0A6C0K446"/>
<dbReference type="Gene3D" id="3.50.50.60">
    <property type="entry name" value="FAD/NAD(P)-binding domain"/>
    <property type="match status" value="1"/>
</dbReference>
<accession>A0A6C0K446</accession>
<dbReference type="SUPFAM" id="SSF54001">
    <property type="entry name" value="Cysteine proteinases"/>
    <property type="match status" value="1"/>
</dbReference>
<dbReference type="Gene3D" id="3.90.70.10">
    <property type="entry name" value="Cysteine proteinases"/>
    <property type="match status" value="1"/>
</dbReference>
<evidence type="ECO:0000313" key="1">
    <source>
        <dbReference type="EMBL" id="QHU11477.1"/>
    </source>
</evidence>
<name>A0A6C0K446_9ZZZZ</name>
<dbReference type="SUPFAM" id="SSF51905">
    <property type="entry name" value="FAD/NAD(P)-binding domain"/>
    <property type="match status" value="1"/>
</dbReference>
<dbReference type="EMBL" id="MN740785">
    <property type="protein sequence ID" value="QHU11477.1"/>
    <property type="molecule type" value="Genomic_DNA"/>
</dbReference>
<protein>
    <submittedName>
        <fullName evidence="1">Uncharacterized protein</fullName>
    </submittedName>
</protein>
<sequence>MKLLPILSVDFSTMVDFVINQNDFHSCAANAIVMIFFLSIKKQNFPPFLCSSLFLYYNTRNIMGTTQLDNGCRFDVLFEAIEKYGMIPERMWSIDKDAHLLQRPPDDCFTFAKNNPWDMIIKRIEWKEDMSCISNGLLDNMLILCSIFRYKTQYVDKDGFLCTDYLSPLKPFSHAIVIVGIDAVLKKVICINSQGVEGGINGFFYISFKEFCTTRLVHHSLLNSIKARFLRNTVTKEILDTHRYLYDMPLQKREEQTLPSWNVWNVSTSFDHVIIGSGITGSYLAHRLEKKYPNDSILIVDENNVKSTTHTLCSTTGNIDSTAYRTELNTMPFCQSLIDEFNIQSEILDHEPHVFVDQDSSLLSRVMDNICDYFGINHCMDLVSITTKVRFLSDVNISKTSFNQFLKKYGYNEIEKKQLEKIVQSPWIFELECPVAYAVFNILSAIIPQPMWVSINYSFLIQKLQKGFSSQSIQELIECSSRCNILLDGYYAQKMTDSHLLLYRRDCQSKQCSDAFQIKYQHLYLATAKNEWLASPPPLQPIHQMRLYLFTKKHIEVNKNDYWFEVGKISYLTPNLIRLSIRDSKKYAFFQKTMPAYIRNGLVYELWMWKELSEWVMEYFVLYDVNQFILYIYPEELLQIPTLSLCNNDNQLELIQRNLYLSSNTHWINSNQSFDFCYIEGSLQLVDYFLQSFTK</sequence>
<organism evidence="1">
    <name type="scientific">viral metagenome</name>
    <dbReference type="NCBI Taxonomy" id="1070528"/>
    <lineage>
        <taxon>unclassified sequences</taxon>
        <taxon>metagenomes</taxon>
        <taxon>organismal metagenomes</taxon>
    </lineage>
</organism>
<dbReference type="InterPro" id="IPR036188">
    <property type="entry name" value="FAD/NAD-bd_sf"/>
</dbReference>